<gene>
    <name evidence="1" type="ORF">OWV82_012211</name>
</gene>
<keyword evidence="2" id="KW-1185">Reference proteome</keyword>
<reference evidence="1 2" key="1">
    <citation type="journal article" date="2023" name="Science">
        <title>Complex scaffold remodeling in plant triterpene biosynthesis.</title>
        <authorList>
            <person name="De La Pena R."/>
            <person name="Hodgson H."/>
            <person name="Liu J.C."/>
            <person name="Stephenson M.J."/>
            <person name="Martin A.C."/>
            <person name="Owen C."/>
            <person name="Harkess A."/>
            <person name="Leebens-Mack J."/>
            <person name="Jimenez L.E."/>
            <person name="Osbourn A."/>
            <person name="Sattely E.S."/>
        </authorList>
    </citation>
    <scope>NUCLEOTIDE SEQUENCE [LARGE SCALE GENOMIC DNA]</scope>
    <source>
        <strain evidence="2">cv. JPN11</strain>
        <tissue evidence="1">Leaf</tissue>
    </source>
</reference>
<organism evidence="1 2">
    <name type="scientific">Melia azedarach</name>
    <name type="common">Chinaberry tree</name>
    <dbReference type="NCBI Taxonomy" id="155640"/>
    <lineage>
        <taxon>Eukaryota</taxon>
        <taxon>Viridiplantae</taxon>
        <taxon>Streptophyta</taxon>
        <taxon>Embryophyta</taxon>
        <taxon>Tracheophyta</taxon>
        <taxon>Spermatophyta</taxon>
        <taxon>Magnoliopsida</taxon>
        <taxon>eudicotyledons</taxon>
        <taxon>Gunneridae</taxon>
        <taxon>Pentapetalae</taxon>
        <taxon>rosids</taxon>
        <taxon>malvids</taxon>
        <taxon>Sapindales</taxon>
        <taxon>Meliaceae</taxon>
        <taxon>Melia</taxon>
    </lineage>
</organism>
<name>A0ACC1Y0Q6_MELAZ</name>
<evidence type="ECO:0000313" key="2">
    <source>
        <dbReference type="Proteomes" id="UP001164539"/>
    </source>
</evidence>
<sequence length="103" mass="12259">MMLQQWMLPKQQALILEEEEGEQQKIEKEEKKIPAEEMSSADYSRLTSFLEKDESFLTPWSWKPEENKQQSRTDSYFSFNARERWASEKKTTETEAPSTYVVV</sequence>
<comment type="caution">
    <text evidence="1">The sequence shown here is derived from an EMBL/GenBank/DDBJ whole genome shotgun (WGS) entry which is preliminary data.</text>
</comment>
<protein>
    <submittedName>
        <fullName evidence="1">Uncharacterized protein</fullName>
    </submittedName>
</protein>
<dbReference type="Proteomes" id="UP001164539">
    <property type="component" value="Chromosome 6"/>
</dbReference>
<proteinExistence type="predicted"/>
<evidence type="ECO:0000313" key="1">
    <source>
        <dbReference type="EMBL" id="KAJ4717306.1"/>
    </source>
</evidence>
<accession>A0ACC1Y0Q6</accession>
<dbReference type="EMBL" id="CM051399">
    <property type="protein sequence ID" value="KAJ4717306.1"/>
    <property type="molecule type" value="Genomic_DNA"/>
</dbReference>